<keyword evidence="9" id="KW-1185">Reference proteome</keyword>
<dbReference type="PANTHER" id="PTHR43255:SF1">
    <property type="entry name" value="IRON-SULFUR-BINDING OXIDOREDUCTASE FADF-RELATED"/>
    <property type="match status" value="1"/>
</dbReference>
<sequence>MLEKYRVAVESCGRCGKCIVGEAGYICPVQQHTGGFDHYVARGRNQIARAILDGKLEYTPELIDVVYTCLGCKSCYEQCGLLDHHTGQPAIDETKITRAMRVDIVREGKGPLPALKAVDSNVQKSHNPFGEPVEKRSAWAAGLDLPKTGDTVYFAGCYASYRNPKIAKATVAILKKGGIDVAYLGEDEWCCGVPELWDGNASLAEELIQHNVNALKVAGVKRVITSCAGCFHSLKTDYPEIIGKLPFEVVHSSEVIADLIENGKINLDTEIVKTLTYHDPCHLGRHENIYEPPRNALKAIKGAKFVEMPRNRGNAWCCGGGAVVAVAFPDLSKDIAYDRIQEAKGTAAEALVSACPLCENSLTQAARKDKMEVYDLSVIVAEAMGIQI</sequence>
<dbReference type="InterPro" id="IPR017896">
    <property type="entry name" value="4Fe4S_Fe-S-bd"/>
</dbReference>
<dbReference type="RefSeq" id="WP_149544760.1">
    <property type="nucleotide sequence ID" value="NZ_VTPS01000005.1"/>
</dbReference>
<evidence type="ECO:0000313" key="9">
    <source>
        <dbReference type="Proteomes" id="UP000322976"/>
    </source>
</evidence>
<keyword evidence="2" id="KW-0479">Metal-binding</keyword>
<feature type="domain" description="Cysteine-rich" evidence="6">
    <location>
        <begin position="276"/>
        <end position="362"/>
    </location>
</feature>
<dbReference type="InterPro" id="IPR051460">
    <property type="entry name" value="HdrC_iron-sulfur_subunit"/>
</dbReference>
<evidence type="ECO:0000313" key="8">
    <source>
        <dbReference type="EMBL" id="TZE82521.1"/>
    </source>
</evidence>
<dbReference type="GO" id="GO:0016491">
    <property type="term" value="F:oxidoreductase activity"/>
    <property type="evidence" value="ECO:0007669"/>
    <property type="project" value="UniProtKB-KW"/>
</dbReference>
<dbReference type="GO" id="GO:0005886">
    <property type="term" value="C:plasma membrane"/>
    <property type="evidence" value="ECO:0007669"/>
    <property type="project" value="TreeGrafter"/>
</dbReference>
<proteinExistence type="predicted"/>
<dbReference type="EMBL" id="VTPS01000005">
    <property type="protein sequence ID" value="TZE82521.1"/>
    <property type="molecule type" value="Genomic_DNA"/>
</dbReference>
<dbReference type="InterPro" id="IPR017900">
    <property type="entry name" value="4Fe4S_Fe_S_CS"/>
</dbReference>
<feature type="domain" description="4Fe-4S ferredoxin-type" evidence="7">
    <location>
        <begin position="9"/>
        <end position="79"/>
    </location>
</feature>
<keyword evidence="3" id="KW-0560">Oxidoreductase</keyword>
<gene>
    <name evidence="8" type="ORF">FWJ32_04375</name>
</gene>
<name>A0A5D8QDC4_9THEO</name>
<evidence type="ECO:0000256" key="1">
    <source>
        <dbReference type="ARBA" id="ARBA00022485"/>
    </source>
</evidence>
<dbReference type="GO" id="GO:0051539">
    <property type="term" value="F:4 iron, 4 sulfur cluster binding"/>
    <property type="evidence" value="ECO:0007669"/>
    <property type="project" value="UniProtKB-KW"/>
</dbReference>
<evidence type="ECO:0000259" key="7">
    <source>
        <dbReference type="Pfam" id="PF13183"/>
    </source>
</evidence>
<dbReference type="SUPFAM" id="SSF46548">
    <property type="entry name" value="alpha-helical ferredoxin"/>
    <property type="match status" value="1"/>
</dbReference>
<dbReference type="PROSITE" id="PS00198">
    <property type="entry name" value="4FE4S_FER_1"/>
    <property type="match status" value="1"/>
</dbReference>
<organism evidence="8 9">
    <name type="scientific">Calorimonas adulescens</name>
    <dbReference type="NCBI Taxonomy" id="2606906"/>
    <lineage>
        <taxon>Bacteria</taxon>
        <taxon>Bacillati</taxon>
        <taxon>Bacillota</taxon>
        <taxon>Clostridia</taxon>
        <taxon>Thermoanaerobacterales</taxon>
        <taxon>Thermoanaerobacteraceae</taxon>
        <taxon>Calorimonas</taxon>
    </lineage>
</organism>
<accession>A0A5D8QDC4</accession>
<evidence type="ECO:0000256" key="3">
    <source>
        <dbReference type="ARBA" id="ARBA00023002"/>
    </source>
</evidence>
<dbReference type="Proteomes" id="UP000322976">
    <property type="component" value="Unassembled WGS sequence"/>
</dbReference>
<dbReference type="GO" id="GO:0046872">
    <property type="term" value="F:metal ion binding"/>
    <property type="evidence" value="ECO:0007669"/>
    <property type="project" value="UniProtKB-KW"/>
</dbReference>
<dbReference type="PANTHER" id="PTHR43255">
    <property type="entry name" value="IRON-SULFUR-BINDING OXIDOREDUCTASE FADF-RELATED-RELATED"/>
    <property type="match status" value="1"/>
</dbReference>
<feature type="domain" description="Cysteine-rich" evidence="6">
    <location>
        <begin position="152"/>
        <end position="235"/>
    </location>
</feature>
<comment type="caution">
    <text evidence="8">The sequence shown here is derived from an EMBL/GenBank/DDBJ whole genome shotgun (WGS) entry which is preliminary data.</text>
</comment>
<evidence type="ECO:0000259" key="6">
    <source>
        <dbReference type="Pfam" id="PF02754"/>
    </source>
</evidence>
<keyword evidence="5" id="KW-0411">Iron-sulfur</keyword>
<dbReference type="Pfam" id="PF13183">
    <property type="entry name" value="Fer4_8"/>
    <property type="match status" value="1"/>
</dbReference>
<dbReference type="Pfam" id="PF02754">
    <property type="entry name" value="CCG"/>
    <property type="match status" value="2"/>
</dbReference>
<dbReference type="InterPro" id="IPR004017">
    <property type="entry name" value="Cys_rich_dom"/>
</dbReference>
<keyword evidence="1" id="KW-0004">4Fe-4S</keyword>
<protein>
    <submittedName>
        <fullName evidence="8">(Fe-S)-binding protein</fullName>
    </submittedName>
</protein>
<evidence type="ECO:0000256" key="2">
    <source>
        <dbReference type="ARBA" id="ARBA00022723"/>
    </source>
</evidence>
<reference evidence="8 9" key="1">
    <citation type="submission" date="2019-08" db="EMBL/GenBank/DDBJ databases">
        <title>Calorimonas adulescens gen. nov., sp. nov., an anaerobic thermophilic bacterium from Sakhalin hot spring.</title>
        <authorList>
            <person name="Khomyakova M.A."/>
            <person name="Merkel A.Y."/>
            <person name="Novikov A."/>
            <person name="Bonch-Osmolovskaya E.A."/>
            <person name="Slobodkin A.I."/>
        </authorList>
    </citation>
    <scope>NUCLEOTIDE SEQUENCE [LARGE SCALE GENOMIC DNA]</scope>
    <source>
        <strain evidence="8 9">A05MB</strain>
    </source>
</reference>
<evidence type="ECO:0000256" key="4">
    <source>
        <dbReference type="ARBA" id="ARBA00023004"/>
    </source>
</evidence>
<evidence type="ECO:0000256" key="5">
    <source>
        <dbReference type="ARBA" id="ARBA00023014"/>
    </source>
</evidence>
<dbReference type="AlphaFoldDB" id="A0A5D8QDC4"/>
<keyword evidence="4" id="KW-0408">Iron</keyword>